<feature type="transmembrane region" description="Helical" evidence="2">
    <location>
        <begin position="821"/>
        <end position="846"/>
    </location>
</feature>
<feature type="transmembrane region" description="Helical" evidence="2">
    <location>
        <begin position="695"/>
        <end position="714"/>
    </location>
</feature>
<keyword evidence="4" id="KW-1185">Reference proteome</keyword>
<dbReference type="EMBL" id="VFPU01000001">
    <property type="protein sequence ID" value="TQM96239.1"/>
    <property type="molecule type" value="Genomic_DNA"/>
</dbReference>
<evidence type="ECO:0000313" key="4">
    <source>
        <dbReference type="Proteomes" id="UP000315133"/>
    </source>
</evidence>
<protein>
    <submittedName>
        <fullName evidence="3">GT2 family glycosyltransferase</fullName>
    </submittedName>
</protein>
<sequence length="1112" mass="115331">MTSVSTEPRSEAGARPVRARVDDVTVVLVTSPDGPALDPLLDALARQTRRPQRLLVTGLDPDGEELAQVREHPIVVRDRVPLLARDPLALTSEDAASGEPALWRVLEDARRGLPVREDHWLWILHDDSLPEPGALEALVGAVRRNSRVGVVGPKLVRLDDPRLLVGVGHHLTVGGRAADTRQAALVDQGQLDLRQDVLGVPLVGSLVRSDLLEDAGGVDPAFGDDGVAGLDLCWRSHLLGRRVVVAPDAVVQQGETGLGVVDPRRTRIRQRQLALARGSAWVAPWRALGIAVTSTLAALLLLLVKRPREAGDEWADVRAVLRPGRGLGARMRFRGRRTVRPRDLRGLFVPATIGWRTTLDTVGEALDPRERTGRDGSATGRGRTSTETGPVSDEFAELGGEGARVRFWSWPLVLALLAAAGATGWRWRSVLGSLSPGGPGVAGGELGPAHTTAEGLWRSALDGWRGDGLGHAEVAEPWLVQLTALARAVEAVPGTAFAPATAGVALGWLLLAAAPASVLTAYLALRRVTRRRWLRAAVALGWSGLSPLTAAVADGRVGPAVVHVLAPLLVAGYAVSASREGGVRRTAAVFATVLGVTLAAQWVPLVLLPATLGGLLLLLLGSPASRWRGAVLALLPWVLLLPWLPAVVGGPVRLLGGAGATEAGAVFPGAVPAWQLVLLSAGGPAPVLSTDPASWTPWLALPLWLVAIAALALRGRTGRRAAVLVGSAVVLVALAVLAQRTALGVLPAGHAEAGEVVTAWPGTLLSLAAAALLLAAGLTLDRLLRRCSAVLAERRALIEESRSVPVEDADGAPVHPAGRRVALAATGIAATVLVLLPGLATVGLTLAEPDLPLSSAADPLPAVASEQARGPGALRTLVLEPVAADPVAEGAAEGGSVRVDLLGAEPEPARIQRDRAGELAVAVPEPGRLEEAAAAVTGRESPAAAVAALEDLAVGYVLVRGDEGSSLVDQVDALPGLSRVSSPEGQVLWRMTDNEAARARVVATDGTVLARLDATGPHGAASGVVADLPDGATLRVAEGPGWDRMATVHVDGAPVVHTEGVAVLPAGTHEVEVGVRTPRLPWHVLTALLACAVAFLALPFGRAEADPEETTR</sequence>
<feature type="transmembrane region" description="Helical" evidence="2">
    <location>
        <begin position="721"/>
        <end position="739"/>
    </location>
</feature>
<dbReference type="Pfam" id="PF13641">
    <property type="entry name" value="Glyco_tranf_2_3"/>
    <property type="match status" value="1"/>
</dbReference>
<feature type="transmembrane region" description="Helical" evidence="2">
    <location>
        <begin position="759"/>
        <end position="780"/>
    </location>
</feature>
<reference evidence="3 4" key="1">
    <citation type="submission" date="2019-06" db="EMBL/GenBank/DDBJ databases">
        <title>Sequencing the genomes of 1000 actinobacteria strains.</title>
        <authorList>
            <person name="Klenk H.-P."/>
        </authorList>
    </citation>
    <scope>NUCLEOTIDE SEQUENCE [LARGE SCALE GENOMIC DNA]</scope>
    <source>
        <strain evidence="3 4">DSM 12362</strain>
    </source>
</reference>
<feature type="transmembrane region" description="Helical" evidence="2">
    <location>
        <begin position="407"/>
        <end position="427"/>
    </location>
</feature>
<feature type="transmembrane region" description="Helical" evidence="2">
    <location>
        <begin position="654"/>
        <end position="675"/>
    </location>
</feature>
<feature type="transmembrane region" description="Helical" evidence="2">
    <location>
        <begin position="532"/>
        <end position="551"/>
    </location>
</feature>
<dbReference type="PANTHER" id="PTHR43685:SF3">
    <property type="entry name" value="SLR2126 PROTEIN"/>
    <property type="match status" value="1"/>
</dbReference>
<feature type="transmembrane region" description="Helical" evidence="2">
    <location>
        <begin position="285"/>
        <end position="304"/>
    </location>
</feature>
<keyword evidence="2" id="KW-0812">Transmembrane</keyword>
<feature type="region of interest" description="Disordered" evidence="1">
    <location>
        <begin position="364"/>
        <end position="395"/>
    </location>
</feature>
<feature type="transmembrane region" description="Helical" evidence="2">
    <location>
        <begin position="505"/>
        <end position="525"/>
    </location>
</feature>
<evidence type="ECO:0000256" key="2">
    <source>
        <dbReference type="SAM" id="Phobius"/>
    </source>
</evidence>
<feature type="transmembrane region" description="Helical" evidence="2">
    <location>
        <begin position="587"/>
        <end position="607"/>
    </location>
</feature>
<keyword evidence="3" id="KW-0808">Transferase</keyword>
<proteinExistence type="predicted"/>
<feature type="transmembrane region" description="Helical" evidence="2">
    <location>
        <begin position="557"/>
        <end position="575"/>
    </location>
</feature>
<dbReference type="Gene3D" id="3.90.550.10">
    <property type="entry name" value="Spore Coat Polysaccharide Biosynthesis Protein SpsA, Chain A"/>
    <property type="match status" value="1"/>
</dbReference>
<dbReference type="PANTHER" id="PTHR43685">
    <property type="entry name" value="GLYCOSYLTRANSFERASE"/>
    <property type="match status" value="1"/>
</dbReference>
<organism evidence="3 4">
    <name type="scientific">Ornithinimicrobium humiphilum</name>
    <dbReference type="NCBI Taxonomy" id="125288"/>
    <lineage>
        <taxon>Bacteria</taxon>
        <taxon>Bacillati</taxon>
        <taxon>Actinomycetota</taxon>
        <taxon>Actinomycetes</taxon>
        <taxon>Micrococcales</taxon>
        <taxon>Ornithinimicrobiaceae</taxon>
        <taxon>Ornithinimicrobium</taxon>
    </lineage>
</organism>
<feature type="transmembrane region" description="Helical" evidence="2">
    <location>
        <begin position="627"/>
        <end position="647"/>
    </location>
</feature>
<comment type="caution">
    <text evidence="3">The sequence shown here is derived from an EMBL/GenBank/DDBJ whole genome shotgun (WGS) entry which is preliminary data.</text>
</comment>
<dbReference type="GO" id="GO:0016740">
    <property type="term" value="F:transferase activity"/>
    <property type="evidence" value="ECO:0007669"/>
    <property type="project" value="UniProtKB-KW"/>
</dbReference>
<evidence type="ECO:0000256" key="1">
    <source>
        <dbReference type="SAM" id="MobiDB-lite"/>
    </source>
</evidence>
<dbReference type="AlphaFoldDB" id="A0A543KMC9"/>
<accession>A0A543KMC9</accession>
<dbReference type="SUPFAM" id="SSF53448">
    <property type="entry name" value="Nucleotide-diphospho-sugar transferases"/>
    <property type="match status" value="1"/>
</dbReference>
<evidence type="ECO:0000313" key="3">
    <source>
        <dbReference type="EMBL" id="TQM96239.1"/>
    </source>
</evidence>
<keyword evidence="2" id="KW-1133">Transmembrane helix</keyword>
<dbReference type="Proteomes" id="UP000315133">
    <property type="component" value="Unassembled WGS sequence"/>
</dbReference>
<dbReference type="InterPro" id="IPR029044">
    <property type="entry name" value="Nucleotide-diphossugar_trans"/>
</dbReference>
<dbReference type="InterPro" id="IPR050834">
    <property type="entry name" value="Glycosyltransf_2"/>
</dbReference>
<keyword evidence="2" id="KW-0472">Membrane</keyword>
<gene>
    <name evidence="3" type="ORF">FB476_1103</name>
</gene>
<name>A0A543KMC9_9MICO</name>